<reference evidence="1 2" key="1">
    <citation type="submission" date="2014-01" db="EMBL/GenBank/DDBJ databases">
        <title>Full genme sequencing of cellulolytic bacterium Gynuella sunshinyii YC6258T gen. nov., sp. nov.</title>
        <authorList>
            <person name="Khan H."/>
            <person name="Chung E.J."/>
            <person name="Chung Y.R."/>
        </authorList>
    </citation>
    <scope>NUCLEOTIDE SEQUENCE [LARGE SCALE GENOMIC DNA]</scope>
    <source>
        <strain evidence="1 2">YC6258</strain>
    </source>
</reference>
<keyword evidence="2" id="KW-1185">Reference proteome</keyword>
<sequence length="49" mass="5256">MATRVAVATAENPHPGSGLHRLSLIVCIPERHLLTIVTQQIVIAENTAI</sequence>
<proteinExistence type="predicted"/>
<dbReference type="Proteomes" id="UP000032266">
    <property type="component" value="Chromosome"/>
</dbReference>
<name>A0A0C5VV77_9GAMM</name>
<accession>A0A0C5VV77</accession>
<dbReference type="KEGG" id="gsn:YC6258_05168"/>
<dbReference type="HOGENOM" id="CLU_3136241_0_0_6"/>
<evidence type="ECO:0000313" key="1">
    <source>
        <dbReference type="EMBL" id="AJQ97198.1"/>
    </source>
</evidence>
<protein>
    <submittedName>
        <fullName evidence="1">Uncharacterized protein</fullName>
    </submittedName>
</protein>
<evidence type="ECO:0000313" key="2">
    <source>
        <dbReference type="Proteomes" id="UP000032266"/>
    </source>
</evidence>
<gene>
    <name evidence="1" type="ORF">YC6258_05168</name>
</gene>
<dbReference type="EMBL" id="CP007142">
    <property type="protein sequence ID" value="AJQ97198.1"/>
    <property type="molecule type" value="Genomic_DNA"/>
</dbReference>
<organism evidence="1 2">
    <name type="scientific">Gynuella sunshinyii YC6258</name>
    <dbReference type="NCBI Taxonomy" id="1445510"/>
    <lineage>
        <taxon>Bacteria</taxon>
        <taxon>Pseudomonadati</taxon>
        <taxon>Pseudomonadota</taxon>
        <taxon>Gammaproteobacteria</taxon>
        <taxon>Oceanospirillales</taxon>
        <taxon>Saccharospirillaceae</taxon>
        <taxon>Gynuella</taxon>
    </lineage>
</organism>
<dbReference type="AlphaFoldDB" id="A0A0C5VV77"/>